<dbReference type="PANTHER" id="PTHR43797:SF2">
    <property type="entry name" value="HOMOCYSTEINE_CYSTEINE SYNTHASE"/>
    <property type="match status" value="1"/>
</dbReference>
<dbReference type="GO" id="GO:0006535">
    <property type="term" value="P:cysteine biosynthetic process from serine"/>
    <property type="evidence" value="ECO:0007669"/>
    <property type="project" value="TreeGrafter"/>
</dbReference>
<dbReference type="GO" id="GO:0005737">
    <property type="term" value="C:cytoplasm"/>
    <property type="evidence" value="ECO:0007669"/>
    <property type="project" value="TreeGrafter"/>
</dbReference>
<keyword evidence="7" id="KW-0812">Transmembrane</keyword>
<dbReference type="GO" id="GO:0030170">
    <property type="term" value="F:pyridoxal phosphate binding"/>
    <property type="evidence" value="ECO:0007669"/>
    <property type="project" value="InterPro"/>
</dbReference>
<dbReference type="InterPro" id="IPR015422">
    <property type="entry name" value="PyrdxlP-dep_Trfase_small"/>
</dbReference>
<dbReference type="RefSeq" id="WP_153585818.1">
    <property type="nucleotide sequence ID" value="NZ_WJBU01000013.1"/>
</dbReference>
<keyword evidence="3" id="KW-0808">Transferase</keyword>
<comment type="cofactor">
    <cofactor evidence="1 6">
        <name>pyridoxal 5'-phosphate</name>
        <dbReference type="ChEBI" id="CHEBI:597326"/>
    </cofactor>
</comment>
<dbReference type="EMBL" id="WJBU01000013">
    <property type="protein sequence ID" value="MRD48499.1"/>
    <property type="molecule type" value="Genomic_DNA"/>
</dbReference>
<dbReference type="Pfam" id="PF01053">
    <property type="entry name" value="Cys_Met_Meta_PP"/>
    <property type="match status" value="1"/>
</dbReference>
<evidence type="ECO:0000256" key="4">
    <source>
        <dbReference type="ARBA" id="ARBA00022898"/>
    </source>
</evidence>
<feature type="modified residue" description="N6-(pyridoxal phosphate)lysine" evidence="5">
    <location>
        <position position="207"/>
    </location>
</feature>
<dbReference type="Gene3D" id="3.90.1150.10">
    <property type="entry name" value="Aspartate Aminotransferase, domain 1"/>
    <property type="match status" value="1"/>
</dbReference>
<keyword evidence="4 5" id="KW-0663">Pyridoxal phosphate</keyword>
<evidence type="ECO:0000256" key="6">
    <source>
        <dbReference type="RuleBase" id="RU362118"/>
    </source>
</evidence>
<evidence type="ECO:0000256" key="3">
    <source>
        <dbReference type="ARBA" id="ARBA00022679"/>
    </source>
</evidence>
<dbReference type="PIRSF" id="PIRSF001434">
    <property type="entry name" value="CGS"/>
    <property type="match status" value="1"/>
</dbReference>
<dbReference type="GO" id="GO:0003961">
    <property type="term" value="F:O-acetylhomoserine aminocarboxypropyltransferase activity"/>
    <property type="evidence" value="ECO:0007669"/>
    <property type="project" value="TreeGrafter"/>
</dbReference>
<keyword evidence="9" id="KW-1185">Reference proteome</keyword>
<keyword evidence="7" id="KW-1133">Transmembrane helix</keyword>
<feature type="transmembrane region" description="Helical" evidence="7">
    <location>
        <begin position="77"/>
        <end position="98"/>
    </location>
</feature>
<reference evidence="8 9" key="1">
    <citation type="submission" date="2019-11" db="EMBL/GenBank/DDBJ databases">
        <title>Caenimonas koreensis gen. nov., sp. nov., isolated from activated sludge.</title>
        <authorList>
            <person name="Seung H.R."/>
        </authorList>
    </citation>
    <scope>NUCLEOTIDE SEQUENCE [LARGE SCALE GENOMIC DNA]</scope>
    <source>
        <strain evidence="8 9">EMB320</strain>
    </source>
</reference>
<dbReference type="InterPro" id="IPR000277">
    <property type="entry name" value="Cys/Met-Metab_PyrdxlP-dep_enz"/>
</dbReference>
<name>A0A844BA77_9BURK</name>
<dbReference type="SUPFAM" id="SSF53383">
    <property type="entry name" value="PLP-dependent transferases"/>
    <property type="match status" value="1"/>
</dbReference>
<evidence type="ECO:0000313" key="8">
    <source>
        <dbReference type="EMBL" id="MRD48499.1"/>
    </source>
</evidence>
<dbReference type="PANTHER" id="PTHR43797">
    <property type="entry name" value="HOMOCYSTEINE/CYSTEINE SYNTHASE"/>
    <property type="match status" value="1"/>
</dbReference>
<dbReference type="Proteomes" id="UP000487350">
    <property type="component" value="Unassembled WGS sequence"/>
</dbReference>
<dbReference type="GO" id="GO:0019346">
    <property type="term" value="P:transsulfuration"/>
    <property type="evidence" value="ECO:0007669"/>
    <property type="project" value="InterPro"/>
</dbReference>
<organism evidence="8 9">
    <name type="scientific">Caenimonas koreensis DSM 17982</name>
    <dbReference type="NCBI Taxonomy" id="1121255"/>
    <lineage>
        <taxon>Bacteria</taxon>
        <taxon>Pseudomonadati</taxon>
        <taxon>Pseudomonadota</taxon>
        <taxon>Betaproteobacteria</taxon>
        <taxon>Burkholderiales</taxon>
        <taxon>Comamonadaceae</taxon>
        <taxon>Caenimonas</taxon>
    </lineage>
</organism>
<comment type="caution">
    <text evidence="8">The sequence shown here is derived from an EMBL/GenBank/DDBJ whole genome shotgun (WGS) entry which is preliminary data.</text>
</comment>
<dbReference type="NCBIfam" id="NF004609">
    <property type="entry name" value="PRK05939.1"/>
    <property type="match status" value="1"/>
</dbReference>
<dbReference type="InterPro" id="IPR015421">
    <property type="entry name" value="PyrdxlP-dep_Trfase_major"/>
</dbReference>
<evidence type="ECO:0000256" key="1">
    <source>
        <dbReference type="ARBA" id="ARBA00001933"/>
    </source>
</evidence>
<accession>A0A844BA77</accession>
<dbReference type="InterPro" id="IPR015424">
    <property type="entry name" value="PyrdxlP-dep_Trfase"/>
</dbReference>
<protein>
    <submittedName>
        <fullName evidence="8">Cystathionine gamma-synthase family protein</fullName>
    </submittedName>
</protein>
<dbReference type="AlphaFoldDB" id="A0A844BA77"/>
<keyword evidence="7" id="KW-0472">Membrane</keyword>
<dbReference type="GO" id="GO:0071269">
    <property type="term" value="P:L-homocysteine biosynthetic process"/>
    <property type="evidence" value="ECO:0007669"/>
    <property type="project" value="TreeGrafter"/>
</dbReference>
<evidence type="ECO:0000313" key="9">
    <source>
        <dbReference type="Proteomes" id="UP000487350"/>
    </source>
</evidence>
<dbReference type="Gene3D" id="3.40.640.10">
    <property type="entry name" value="Type I PLP-dependent aspartate aminotransferase-like (Major domain)"/>
    <property type="match status" value="1"/>
</dbReference>
<dbReference type="FunFam" id="3.40.640.10:FF:000046">
    <property type="entry name" value="Cystathionine gamma-lyase"/>
    <property type="match status" value="1"/>
</dbReference>
<comment type="similarity">
    <text evidence="2 6">Belongs to the trans-sulfuration enzymes family.</text>
</comment>
<sequence>MTTKKDISTRILHADRLGGVEHGAVLKPLHIATAYGYATAAELTAVFQGEKSGHVYGRQGNPTTQALEAKLTMMEDGIGTVCFATGMAAICSTMMALLRKGDHVVASRFLFGNTASWFNTLTQLGCDVTLVDATDAANVEAALRPETRLVFVETIANPRTQIADLKAIGDICKAKNIVYIVDSTMTTPDLFQPKSVNATLVVHSLSKAICGHGNALGGSITDTGLFDWSTYPHILPAYKKGAPATWGLLQIRKKGLRDMGATLSSEHGHRIAAGMETLHLRMEQACSNANALAKFLEAQPLVSRVHHASLASHAQHDRAAALFRNFGPLLSFETVDGVDPFDVLDALQIVIKSSHLGDNRTLAIPVARTIFWEMGAEQRKSMDIADSLIRVSVGIEAQADLIADFSQAFSRVAAAHQ</sequence>
<evidence type="ECO:0000256" key="7">
    <source>
        <dbReference type="SAM" id="Phobius"/>
    </source>
</evidence>
<dbReference type="GO" id="GO:0004124">
    <property type="term" value="F:cysteine synthase activity"/>
    <property type="evidence" value="ECO:0007669"/>
    <property type="project" value="TreeGrafter"/>
</dbReference>
<dbReference type="InterPro" id="IPR006235">
    <property type="entry name" value="OAc-hSer/O-AcSer_sulfhydrylase"/>
</dbReference>
<evidence type="ECO:0000256" key="2">
    <source>
        <dbReference type="ARBA" id="ARBA00009077"/>
    </source>
</evidence>
<dbReference type="OrthoDB" id="9805807at2"/>
<gene>
    <name evidence="8" type="ORF">GHT07_14525</name>
</gene>
<proteinExistence type="inferred from homology"/>
<evidence type="ECO:0000256" key="5">
    <source>
        <dbReference type="PIRSR" id="PIRSR001434-2"/>
    </source>
</evidence>